<dbReference type="RefSeq" id="WP_267847017.1">
    <property type="nucleotide sequence ID" value="NZ_JAPMXC010000001.1"/>
</dbReference>
<name>A0ABT3ZL46_9BURK</name>
<dbReference type="InterPro" id="IPR021123">
    <property type="entry name" value="T3SS_needle-like"/>
</dbReference>
<organism evidence="1 2">
    <name type="scientific">Robbsia betulipollinis</name>
    <dbReference type="NCBI Taxonomy" id="2981849"/>
    <lineage>
        <taxon>Bacteria</taxon>
        <taxon>Pseudomonadati</taxon>
        <taxon>Pseudomonadota</taxon>
        <taxon>Betaproteobacteria</taxon>
        <taxon>Burkholderiales</taxon>
        <taxon>Burkholderiaceae</taxon>
        <taxon>Robbsia</taxon>
    </lineage>
</organism>
<reference evidence="1" key="1">
    <citation type="submission" date="2022-11" db="EMBL/GenBank/DDBJ databases">
        <title>Robbsia betulipollinis sp. nov., isolated from pollen of birch (Betula pendula).</title>
        <authorList>
            <person name="Shi H."/>
            <person name="Ambika Manirajan B."/>
            <person name="Ratering S."/>
            <person name="Geissler-Plaum R."/>
            <person name="Schnell S."/>
        </authorList>
    </citation>
    <scope>NUCLEOTIDE SEQUENCE</scope>
    <source>
        <strain evidence="1">Bb-Pol-6</strain>
    </source>
</reference>
<dbReference type="Pfam" id="PF09392">
    <property type="entry name" value="T3SS_needle_F"/>
    <property type="match status" value="1"/>
</dbReference>
<keyword evidence="2" id="KW-1185">Reference proteome</keyword>
<dbReference type="Proteomes" id="UP001082899">
    <property type="component" value="Unassembled WGS sequence"/>
</dbReference>
<dbReference type="InterPro" id="IPR037203">
    <property type="entry name" value="T3SS_needle-like_sf"/>
</dbReference>
<accession>A0ABT3ZL46</accession>
<dbReference type="EMBL" id="JAPMXC010000001">
    <property type="protein sequence ID" value="MCY0387263.1"/>
    <property type="molecule type" value="Genomic_DNA"/>
</dbReference>
<dbReference type="SUPFAM" id="SSF140129">
    <property type="entry name" value="MxiH-like"/>
    <property type="match status" value="1"/>
</dbReference>
<dbReference type="Gene3D" id="1.20.58.90">
    <property type="match status" value="1"/>
</dbReference>
<evidence type="ECO:0000313" key="2">
    <source>
        <dbReference type="Proteomes" id="UP001082899"/>
    </source>
</evidence>
<evidence type="ECO:0000313" key="1">
    <source>
        <dbReference type="EMBL" id="MCY0387263.1"/>
    </source>
</evidence>
<sequence length="88" mass="8816">MSTFGNIGTTGGSGGITFDSVSTSMTSALSSAESNISSLLSTAGNSTSTTDLLALQVAIQKWTLIGSVQSTLVKDLGDSLKGIIQKAS</sequence>
<gene>
    <name evidence="1" type="ORF">OVY01_08450</name>
</gene>
<comment type="caution">
    <text evidence="1">The sequence shown here is derived from an EMBL/GenBank/DDBJ whole genome shotgun (WGS) entry which is preliminary data.</text>
</comment>
<proteinExistence type="predicted"/>
<protein>
    <submittedName>
        <fullName evidence="1">Type III secretion protein</fullName>
    </submittedName>
</protein>